<keyword evidence="2" id="KW-1185">Reference proteome</keyword>
<evidence type="ECO:0000313" key="1">
    <source>
        <dbReference type="EMBL" id="BBP46176.1"/>
    </source>
</evidence>
<dbReference type="KEGG" id="tse:THMIRHAS_15490"/>
<sequence length="101" mass="11094">MLLLAACQAKVIDPDTKLQLTDVVPASWVKLPAQSIALNASIELPNLQGDANEAYLVQSLYMSALGKPCMQVAGTQSGLRVFCQTVDNYWQPMPYFNQVTF</sequence>
<reference evidence="2" key="1">
    <citation type="submission" date="2019-11" db="EMBL/GenBank/DDBJ databases">
        <title>Isolation and characterization of two novel species in the genus Thiomicrorhabdus.</title>
        <authorList>
            <person name="Mochizuki J."/>
            <person name="Kojima H."/>
            <person name="Fukui M."/>
        </authorList>
    </citation>
    <scope>NUCLEOTIDE SEQUENCE [LARGE SCALE GENOMIC DNA]</scope>
    <source>
        <strain evidence="2">aks77</strain>
    </source>
</reference>
<dbReference type="Proteomes" id="UP000501726">
    <property type="component" value="Chromosome"/>
</dbReference>
<organism evidence="1 2">
    <name type="scientific">Thiosulfatimonas sediminis</name>
    <dbReference type="NCBI Taxonomy" id="2675054"/>
    <lineage>
        <taxon>Bacteria</taxon>
        <taxon>Pseudomonadati</taxon>
        <taxon>Pseudomonadota</taxon>
        <taxon>Gammaproteobacteria</taxon>
        <taxon>Thiotrichales</taxon>
        <taxon>Piscirickettsiaceae</taxon>
        <taxon>Thiosulfatimonas</taxon>
    </lineage>
</organism>
<gene>
    <name evidence="1" type="ORF">THMIRHAS_15490</name>
</gene>
<dbReference type="AlphaFoldDB" id="A0A6F8PVQ1"/>
<evidence type="ECO:0000313" key="2">
    <source>
        <dbReference type="Proteomes" id="UP000501726"/>
    </source>
</evidence>
<dbReference type="EMBL" id="AP021889">
    <property type="protein sequence ID" value="BBP46176.1"/>
    <property type="molecule type" value="Genomic_DNA"/>
</dbReference>
<protein>
    <submittedName>
        <fullName evidence="1">Uncharacterized protein</fullName>
    </submittedName>
</protein>
<name>A0A6F8PVQ1_9GAMM</name>
<accession>A0A6F8PVQ1</accession>
<proteinExistence type="predicted"/>